<feature type="compositionally biased region" description="Polar residues" evidence="1">
    <location>
        <begin position="229"/>
        <end position="248"/>
    </location>
</feature>
<protein>
    <submittedName>
        <fullName evidence="3">Uncharacterized protein</fullName>
    </submittedName>
</protein>
<dbReference type="AlphaFoldDB" id="A0A915IUJ9"/>
<feature type="region of interest" description="Disordered" evidence="1">
    <location>
        <begin position="275"/>
        <end position="320"/>
    </location>
</feature>
<reference evidence="3" key="1">
    <citation type="submission" date="2022-11" db="UniProtKB">
        <authorList>
            <consortium name="WormBaseParasite"/>
        </authorList>
    </citation>
    <scope>IDENTIFICATION</scope>
</reference>
<name>A0A915IUJ9_ROMCU</name>
<organism evidence="2 3">
    <name type="scientific">Romanomermis culicivorax</name>
    <name type="common">Nematode worm</name>
    <dbReference type="NCBI Taxonomy" id="13658"/>
    <lineage>
        <taxon>Eukaryota</taxon>
        <taxon>Metazoa</taxon>
        <taxon>Ecdysozoa</taxon>
        <taxon>Nematoda</taxon>
        <taxon>Enoplea</taxon>
        <taxon>Dorylaimia</taxon>
        <taxon>Mermithida</taxon>
        <taxon>Mermithoidea</taxon>
        <taxon>Mermithidae</taxon>
        <taxon>Romanomermis</taxon>
    </lineage>
</organism>
<feature type="region of interest" description="Disordered" evidence="1">
    <location>
        <begin position="220"/>
        <end position="248"/>
    </location>
</feature>
<feature type="compositionally biased region" description="Basic and acidic residues" evidence="1">
    <location>
        <begin position="307"/>
        <end position="320"/>
    </location>
</feature>
<dbReference type="Proteomes" id="UP000887565">
    <property type="component" value="Unplaced"/>
</dbReference>
<dbReference type="WBParaSite" id="nRc.2.0.1.t17869-RA">
    <property type="protein sequence ID" value="nRc.2.0.1.t17869-RA"/>
    <property type="gene ID" value="nRc.2.0.1.g17869"/>
</dbReference>
<proteinExistence type="predicted"/>
<evidence type="ECO:0000313" key="3">
    <source>
        <dbReference type="WBParaSite" id="nRc.2.0.1.t17869-RA"/>
    </source>
</evidence>
<evidence type="ECO:0000256" key="1">
    <source>
        <dbReference type="SAM" id="MobiDB-lite"/>
    </source>
</evidence>
<keyword evidence="2" id="KW-1185">Reference proteome</keyword>
<evidence type="ECO:0000313" key="2">
    <source>
        <dbReference type="Proteomes" id="UP000887565"/>
    </source>
</evidence>
<sequence length="342" mass="39524">MQSKPEGAKERDKTKKPTMVIVEETLTRPKAASIRQATTIVEESKESDYIVEIEDEISSISDKEIATEPRLPQINHPEIQTTMVMQTQHGAFASYRNYSTQRLTSELWLQMEPFIYNWFPKWPLSSALTGMNLLTVLLLHKVSYAVCTLQQIWSNYQRAEYFMPNYLGSMAQQGENPKLLDAIEQMQKICQNECERISKAISDCDEEILPGKTTNPPMVSGAGGEPNPHCTTTLSSNQPEWQQPSDQRLQSQDCHEYFKKCYHEDHSSHYMWHKPSGCSPSPSPLPRRTGVWGKDDELRKRKKNEKRKGDEKEGKRRAIETTMKEETIYANYDKDYVDDECW</sequence>
<accession>A0A915IUJ9</accession>